<dbReference type="GO" id="GO:0008235">
    <property type="term" value="F:metalloexopeptidase activity"/>
    <property type="evidence" value="ECO:0007669"/>
    <property type="project" value="InterPro"/>
</dbReference>
<evidence type="ECO:0000313" key="2">
    <source>
        <dbReference type="EMBL" id="XCH27829.1"/>
    </source>
</evidence>
<reference evidence="2" key="1">
    <citation type="submission" date="2024-06" db="EMBL/GenBank/DDBJ databases">
        <title>Sequencing and assembly of the genome of Dyadobacter sp. strain 676, a symbiont of Cyamopsis tetragonoloba.</title>
        <authorList>
            <person name="Guro P."/>
            <person name="Sazanova A."/>
            <person name="Kuznetsova I."/>
            <person name="Belimov A."/>
            <person name="Safronova V."/>
        </authorList>
    </citation>
    <scope>NUCLEOTIDE SEQUENCE</scope>
    <source>
        <strain evidence="2">676</strain>
    </source>
</reference>
<evidence type="ECO:0000259" key="1">
    <source>
        <dbReference type="Pfam" id="PF04389"/>
    </source>
</evidence>
<dbReference type="InterPro" id="IPR018247">
    <property type="entry name" value="EF_Hand_1_Ca_BS"/>
</dbReference>
<protein>
    <submittedName>
        <fullName evidence="2">M28 family peptidase</fullName>
    </submittedName>
</protein>
<gene>
    <name evidence="2" type="ORF">ABV298_16145</name>
</gene>
<dbReference type="AlphaFoldDB" id="A0AAU8FWR4"/>
<feature type="domain" description="Peptidase M28" evidence="1">
    <location>
        <begin position="315"/>
        <end position="524"/>
    </location>
</feature>
<accession>A0AAU8FWR4</accession>
<dbReference type="InterPro" id="IPR046450">
    <property type="entry name" value="PA_dom_sf"/>
</dbReference>
<dbReference type="Pfam" id="PF04389">
    <property type="entry name" value="Peptidase_M28"/>
    <property type="match status" value="1"/>
</dbReference>
<dbReference type="PANTHER" id="PTHR12147:SF26">
    <property type="entry name" value="PEPTIDASE M28 DOMAIN-CONTAINING PROTEIN"/>
    <property type="match status" value="1"/>
</dbReference>
<dbReference type="SUPFAM" id="SSF53187">
    <property type="entry name" value="Zn-dependent exopeptidases"/>
    <property type="match status" value="1"/>
</dbReference>
<dbReference type="GO" id="GO:0006508">
    <property type="term" value="P:proteolysis"/>
    <property type="evidence" value="ECO:0007669"/>
    <property type="project" value="InterPro"/>
</dbReference>
<dbReference type="Gene3D" id="3.40.630.10">
    <property type="entry name" value="Zn peptidases"/>
    <property type="match status" value="2"/>
</dbReference>
<dbReference type="RefSeq" id="WP_353723069.1">
    <property type="nucleotide sequence ID" value="NZ_CP159289.1"/>
</dbReference>
<proteinExistence type="predicted"/>
<dbReference type="PANTHER" id="PTHR12147">
    <property type="entry name" value="METALLOPEPTIDASE M28 FAMILY MEMBER"/>
    <property type="match status" value="1"/>
</dbReference>
<dbReference type="SUPFAM" id="SSF52025">
    <property type="entry name" value="PA domain"/>
    <property type="match status" value="1"/>
</dbReference>
<sequence>MNKNLLAGLLLSVNTLAWAQERLPQERLPQERLPQDDVARYAASITPSDLKKHLVIIASDSLEGRDTGSPGQKKAAEYVSKYYQQYGLEPIATDADGSKSYLQKYKLYKRSWGEVYVKAGAKKYEFNKDFYLNGLLDIPDEVTTNLVTAGYGIEEGSYSDYADLDVKGKSVVVFDGEPKSSGGKYLLSGNTEKTKWSGPVSWQVKAKLAQEKGAKYVFLITDKTGEDLDKEIRQRAVMARRFSAPTLKPVRENPSGIAAFVVSGNVAAEMLGTSPLKLNKLKAEIDKSGKPVSKEFTGTASLKVGRVSETIDTENVAAFMEGSDKKDEVLVISAHLDHIGISENGEINNGADDDGSGTVSLLELAEAFSKAKADGKGPRRSILFLNVTGEEKGLFGSEYYSENPLLPLKNTIADLNIDMIGRVDEAHKNDHRYVYLIGSDKLSSKLHEISEEANKKYVNFKLDYTFNDPKDPNRFYYRSDHYNFAKMGIPVIFYFTGVHEDYHRPGDDVEKILFDKQSEIVKLVFYTAWELVNRDERIVVDSHKD</sequence>
<name>A0AAU8FWR4_9BACT</name>
<dbReference type="EMBL" id="CP159289">
    <property type="protein sequence ID" value="XCH27829.1"/>
    <property type="molecule type" value="Genomic_DNA"/>
</dbReference>
<dbReference type="PROSITE" id="PS00018">
    <property type="entry name" value="EF_HAND_1"/>
    <property type="match status" value="1"/>
</dbReference>
<organism evidence="2">
    <name type="scientific">Dyadobacter sp. 676</name>
    <dbReference type="NCBI Taxonomy" id="3088362"/>
    <lineage>
        <taxon>Bacteria</taxon>
        <taxon>Pseudomonadati</taxon>
        <taxon>Bacteroidota</taxon>
        <taxon>Cytophagia</taxon>
        <taxon>Cytophagales</taxon>
        <taxon>Spirosomataceae</taxon>
        <taxon>Dyadobacter</taxon>
    </lineage>
</organism>
<dbReference type="Gene3D" id="3.50.30.30">
    <property type="match status" value="1"/>
</dbReference>
<dbReference type="InterPro" id="IPR045175">
    <property type="entry name" value="M28_fam"/>
</dbReference>
<dbReference type="InterPro" id="IPR007484">
    <property type="entry name" value="Peptidase_M28"/>
</dbReference>